<sequence>MVSVRTEGDWRPGQQEIGWKEAPGGGETIRGVEDPTRTDLLKKTQQKKRERDSRARTTSKCWRTNYGTGSYVWIAQFRRREESVTGSVDGVRVVSDNFASGAPLFGVLATTHESPASPRIRASNFLFMVSV</sequence>
<dbReference type="AlphaFoldDB" id="A0A0B2VS99"/>
<comment type="caution">
    <text evidence="2">The sequence shown here is derived from an EMBL/GenBank/DDBJ whole genome shotgun (WGS) entry which is preliminary data.</text>
</comment>
<feature type="compositionally biased region" description="Basic and acidic residues" evidence="1">
    <location>
        <begin position="1"/>
        <end position="10"/>
    </location>
</feature>
<dbReference type="Proteomes" id="UP000031036">
    <property type="component" value="Unassembled WGS sequence"/>
</dbReference>
<reference evidence="2 3" key="1">
    <citation type="submission" date="2014-11" db="EMBL/GenBank/DDBJ databases">
        <title>Genetic blueprint of the zoonotic pathogen Toxocara canis.</title>
        <authorList>
            <person name="Zhu X.-Q."/>
            <person name="Korhonen P.K."/>
            <person name="Cai H."/>
            <person name="Young N.D."/>
            <person name="Nejsum P."/>
            <person name="von Samson-Himmelstjerna G."/>
            <person name="Boag P.R."/>
            <person name="Tan P."/>
            <person name="Li Q."/>
            <person name="Min J."/>
            <person name="Yang Y."/>
            <person name="Wang X."/>
            <person name="Fang X."/>
            <person name="Hall R.S."/>
            <person name="Hofmann A."/>
            <person name="Sternberg P.W."/>
            <person name="Jex A.R."/>
            <person name="Gasser R.B."/>
        </authorList>
    </citation>
    <scope>NUCLEOTIDE SEQUENCE [LARGE SCALE GENOMIC DNA]</scope>
    <source>
        <strain evidence="2">PN_DK_2014</strain>
    </source>
</reference>
<proteinExistence type="predicted"/>
<keyword evidence="3" id="KW-1185">Reference proteome</keyword>
<gene>
    <name evidence="2" type="ORF">Tcan_17166</name>
</gene>
<organism evidence="2 3">
    <name type="scientific">Toxocara canis</name>
    <name type="common">Canine roundworm</name>
    <dbReference type="NCBI Taxonomy" id="6265"/>
    <lineage>
        <taxon>Eukaryota</taxon>
        <taxon>Metazoa</taxon>
        <taxon>Ecdysozoa</taxon>
        <taxon>Nematoda</taxon>
        <taxon>Chromadorea</taxon>
        <taxon>Rhabditida</taxon>
        <taxon>Spirurina</taxon>
        <taxon>Ascaridomorpha</taxon>
        <taxon>Ascaridoidea</taxon>
        <taxon>Toxocaridae</taxon>
        <taxon>Toxocara</taxon>
    </lineage>
</organism>
<name>A0A0B2VS99_TOXCA</name>
<accession>A0A0B2VS99</accession>
<feature type="region of interest" description="Disordered" evidence="1">
    <location>
        <begin position="1"/>
        <end position="58"/>
    </location>
</feature>
<feature type="compositionally biased region" description="Basic and acidic residues" evidence="1">
    <location>
        <begin position="30"/>
        <end position="55"/>
    </location>
</feature>
<protein>
    <submittedName>
        <fullName evidence="2">Uncharacterized protein</fullName>
    </submittedName>
</protein>
<evidence type="ECO:0000313" key="2">
    <source>
        <dbReference type="EMBL" id="KHN86426.1"/>
    </source>
</evidence>
<evidence type="ECO:0000313" key="3">
    <source>
        <dbReference type="Proteomes" id="UP000031036"/>
    </source>
</evidence>
<evidence type="ECO:0000256" key="1">
    <source>
        <dbReference type="SAM" id="MobiDB-lite"/>
    </source>
</evidence>
<dbReference type="EMBL" id="JPKZ01000623">
    <property type="protein sequence ID" value="KHN86426.1"/>
    <property type="molecule type" value="Genomic_DNA"/>
</dbReference>